<reference evidence="2" key="2">
    <citation type="journal article" date="2022" name="Res Sq">
        <title>Comparative Genomics Reveals Insights into the Divergent Evolution of Astigmatic Mites and Household Pest Adaptations.</title>
        <authorList>
            <person name="Xiong Q."/>
            <person name="Wan A.T.-Y."/>
            <person name="Liu X.-Y."/>
            <person name="Fung C.S.-H."/>
            <person name="Xiao X."/>
            <person name="Malainual N."/>
            <person name="Hou J."/>
            <person name="Wang L."/>
            <person name="Wang M."/>
            <person name="Yang K."/>
            <person name="Cui Y."/>
            <person name="Leung E."/>
            <person name="Nong W."/>
            <person name="Shin S.-K."/>
            <person name="Au S."/>
            <person name="Jeong K.Y."/>
            <person name="Chew F.T."/>
            <person name="Hui J."/>
            <person name="Leung T.F."/>
            <person name="Tungtrongchitr A."/>
            <person name="Zhong N."/>
            <person name="Liu Z."/>
            <person name="Tsui S."/>
        </authorList>
    </citation>
    <scope>NUCLEOTIDE SEQUENCE</scope>
    <source>
        <strain evidence="2">Derf</strain>
        <tissue evidence="2">Whole organism</tissue>
    </source>
</reference>
<dbReference type="Proteomes" id="UP000790347">
    <property type="component" value="Unassembled WGS sequence"/>
</dbReference>
<dbReference type="AlphaFoldDB" id="A0A922HZP4"/>
<comment type="caution">
    <text evidence="2">The sequence shown here is derived from an EMBL/GenBank/DDBJ whole genome shotgun (WGS) entry which is preliminary data.</text>
</comment>
<gene>
    <name evidence="2" type="ORF">DERF_007099</name>
</gene>
<evidence type="ECO:0000313" key="3">
    <source>
        <dbReference type="Proteomes" id="UP000790347"/>
    </source>
</evidence>
<evidence type="ECO:0000313" key="2">
    <source>
        <dbReference type="EMBL" id="KAH9516352.1"/>
    </source>
</evidence>
<sequence>MNESNESDIPSSSTPPLQSEMDALLLGRIKTNNIN</sequence>
<feature type="compositionally biased region" description="Polar residues" evidence="1">
    <location>
        <begin position="1"/>
        <end position="17"/>
    </location>
</feature>
<feature type="region of interest" description="Disordered" evidence="1">
    <location>
        <begin position="1"/>
        <end position="35"/>
    </location>
</feature>
<evidence type="ECO:0000256" key="1">
    <source>
        <dbReference type="SAM" id="MobiDB-lite"/>
    </source>
</evidence>
<name>A0A922HZP4_DERFA</name>
<proteinExistence type="predicted"/>
<keyword evidence="3" id="KW-1185">Reference proteome</keyword>
<reference evidence="2" key="1">
    <citation type="submission" date="2013-05" db="EMBL/GenBank/DDBJ databases">
        <authorList>
            <person name="Yim A.K.Y."/>
            <person name="Chan T.F."/>
            <person name="Ji K.M."/>
            <person name="Liu X.Y."/>
            <person name="Zhou J.W."/>
            <person name="Li R.Q."/>
            <person name="Yang K.Y."/>
            <person name="Li J."/>
            <person name="Li M."/>
            <person name="Law P.T.W."/>
            <person name="Wu Y.L."/>
            <person name="Cai Z.L."/>
            <person name="Qin H."/>
            <person name="Bao Y."/>
            <person name="Leung R.K.K."/>
            <person name="Ng P.K.S."/>
            <person name="Zou J."/>
            <person name="Zhong X.J."/>
            <person name="Ran P.X."/>
            <person name="Zhong N.S."/>
            <person name="Liu Z.G."/>
            <person name="Tsui S.K.W."/>
        </authorList>
    </citation>
    <scope>NUCLEOTIDE SEQUENCE</scope>
    <source>
        <strain evidence="2">Derf</strain>
        <tissue evidence="2">Whole organism</tissue>
    </source>
</reference>
<protein>
    <submittedName>
        <fullName evidence="2">Uncharacterized protein</fullName>
    </submittedName>
</protein>
<accession>A0A922HZP4</accession>
<organism evidence="2 3">
    <name type="scientific">Dermatophagoides farinae</name>
    <name type="common">American house dust mite</name>
    <dbReference type="NCBI Taxonomy" id="6954"/>
    <lineage>
        <taxon>Eukaryota</taxon>
        <taxon>Metazoa</taxon>
        <taxon>Ecdysozoa</taxon>
        <taxon>Arthropoda</taxon>
        <taxon>Chelicerata</taxon>
        <taxon>Arachnida</taxon>
        <taxon>Acari</taxon>
        <taxon>Acariformes</taxon>
        <taxon>Sarcoptiformes</taxon>
        <taxon>Astigmata</taxon>
        <taxon>Psoroptidia</taxon>
        <taxon>Analgoidea</taxon>
        <taxon>Pyroglyphidae</taxon>
        <taxon>Dermatophagoidinae</taxon>
        <taxon>Dermatophagoides</taxon>
    </lineage>
</organism>
<dbReference type="EMBL" id="ASGP02000003">
    <property type="protein sequence ID" value="KAH9516352.1"/>
    <property type="molecule type" value="Genomic_DNA"/>
</dbReference>